<comment type="caution">
    <text evidence="1">The sequence shown here is derived from an EMBL/GenBank/DDBJ whole genome shotgun (WGS) entry which is preliminary data.</text>
</comment>
<keyword evidence="2" id="KW-1185">Reference proteome</keyword>
<reference evidence="1 2" key="1">
    <citation type="submission" date="2020-03" db="EMBL/GenBank/DDBJ databases">
        <title>Roseomonas selenitidurans sp. nov. isolated from urban soil.</title>
        <authorList>
            <person name="Liu H."/>
        </authorList>
    </citation>
    <scope>NUCLEOTIDE SEQUENCE [LARGE SCALE GENOMIC DNA]</scope>
    <source>
        <strain evidence="1 2">BU-1</strain>
    </source>
</reference>
<protein>
    <recommendedName>
        <fullName evidence="3">DUF5675 domain-containing protein</fullName>
    </recommendedName>
</protein>
<dbReference type="RefSeq" id="WP_168028593.1">
    <property type="nucleotide sequence ID" value="NZ_JAAVNE010000008.1"/>
</dbReference>
<gene>
    <name evidence="1" type="ORF">HEQ75_06845</name>
</gene>
<name>A0ABX1E0A2_9PROT</name>
<proteinExistence type="predicted"/>
<evidence type="ECO:0008006" key="3">
    <source>
        <dbReference type="Google" id="ProtNLM"/>
    </source>
</evidence>
<accession>A0ABX1E0A2</accession>
<evidence type="ECO:0000313" key="1">
    <source>
        <dbReference type="EMBL" id="NKC30575.1"/>
    </source>
</evidence>
<sequence length="179" mass="19988">MSSNSVTVTYRRGRSYVQNRYQVKGPDKQPLVKDGRPVMQTAHGLVGELWVHGLMFETIERMDGYMHMKGGQTYRNSTIYWNGHYGSYVINPWLGRKAEEKQGNILMHPANHASHLEGCVSVGFLNPQGRLEDSKYSFDVLWDQCGGAAGAQQGQVVLNLVVEGDMPARSACTAWCYTG</sequence>
<dbReference type="Proteomes" id="UP000787635">
    <property type="component" value="Unassembled WGS sequence"/>
</dbReference>
<organism evidence="1 2">
    <name type="scientific">Falsiroseomonas selenitidurans</name>
    <dbReference type="NCBI Taxonomy" id="2716335"/>
    <lineage>
        <taxon>Bacteria</taxon>
        <taxon>Pseudomonadati</taxon>
        <taxon>Pseudomonadota</taxon>
        <taxon>Alphaproteobacteria</taxon>
        <taxon>Acetobacterales</taxon>
        <taxon>Roseomonadaceae</taxon>
        <taxon>Falsiroseomonas</taxon>
    </lineage>
</organism>
<dbReference type="EMBL" id="JAAVNE010000008">
    <property type="protein sequence ID" value="NKC30575.1"/>
    <property type="molecule type" value="Genomic_DNA"/>
</dbReference>
<evidence type="ECO:0000313" key="2">
    <source>
        <dbReference type="Proteomes" id="UP000787635"/>
    </source>
</evidence>